<name>A0ABN7XEC3_GIGMA</name>
<accession>A0ABN7XEC3</accession>
<feature type="region of interest" description="Disordered" evidence="1">
    <location>
        <begin position="42"/>
        <end position="68"/>
    </location>
</feature>
<proteinExistence type="predicted"/>
<keyword evidence="3" id="KW-1185">Reference proteome</keyword>
<dbReference type="EMBL" id="CAJVQB010120233">
    <property type="protein sequence ID" value="CAG8853120.1"/>
    <property type="molecule type" value="Genomic_DNA"/>
</dbReference>
<dbReference type="Proteomes" id="UP000789901">
    <property type="component" value="Unassembled WGS sequence"/>
</dbReference>
<comment type="caution">
    <text evidence="2">The sequence shown here is derived from an EMBL/GenBank/DDBJ whole genome shotgun (WGS) entry which is preliminary data.</text>
</comment>
<gene>
    <name evidence="2" type="ORF">GMARGA_LOCUS41941</name>
</gene>
<protein>
    <submittedName>
        <fullName evidence="2">21993_t:CDS:1</fullName>
    </submittedName>
</protein>
<reference evidence="2 3" key="1">
    <citation type="submission" date="2021-06" db="EMBL/GenBank/DDBJ databases">
        <authorList>
            <person name="Kallberg Y."/>
            <person name="Tangrot J."/>
            <person name="Rosling A."/>
        </authorList>
    </citation>
    <scope>NUCLEOTIDE SEQUENCE [LARGE SCALE GENOMIC DNA]</scope>
    <source>
        <strain evidence="2 3">120-4 pot B 10/14</strain>
    </source>
</reference>
<feature type="non-terminal residue" evidence="2">
    <location>
        <position position="1"/>
    </location>
</feature>
<sequence>RQKRHPLPEKGIKKYEKYLAKQITKYDASEMDEESFKWQWATPTSKEALTNETRHQRRKKSQMLRQQQ</sequence>
<feature type="compositionally biased region" description="Polar residues" evidence="1">
    <location>
        <begin position="42"/>
        <end position="51"/>
    </location>
</feature>
<feature type="non-terminal residue" evidence="2">
    <location>
        <position position="68"/>
    </location>
</feature>
<evidence type="ECO:0000256" key="1">
    <source>
        <dbReference type="SAM" id="MobiDB-lite"/>
    </source>
</evidence>
<evidence type="ECO:0000313" key="3">
    <source>
        <dbReference type="Proteomes" id="UP000789901"/>
    </source>
</evidence>
<organism evidence="2 3">
    <name type="scientific">Gigaspora margarita</name>
    <dbReference type="NCBI Taxonomy" id="4874"/>
    <lineage>
        <taxon>Eukaryota</taxon>
        <taxon>Fungi</taxon>
        <taxon>Fungi incertae sedis</taxon>
        <taxon>Mucoromycota</taxon>
        <taxon>Glomeromycotina</taxon>
        <taxon>Glomeromycetes</taxon>
        <taxon>Diversisporales</taxon>
        <taxon>Gigasporaceae</taxon>
        <taxon>Gigaspora</taxon>
    </lineage>
</organism>
<evidence type="ECO:0000313" key="2">
    <source>
        <dbReference type="EMBL" id="CAG8853120.1"/>
    </source>
</evidence>